<gene>
    <name evidence="3" type="ORF">SAMN05421541_12274</name>
</gene>
<feature type="transmembrane region" description="Helical" evidence="2">
    <location>
        <begin position="719"/>
        <end position="739"/>
    </location>
</feature>
<keyword evidence="2" id="KW-0472">Membrane</keyword>
<name>A0A1I2LK06_9ACTN</name>
<evidence type="ECO:0000256" key="1">
    <source>
        <dbReference type="SAM" id="MobiDB-lite"/>
    </source>
</evidence>
<feature type="compositionally biased region" description="Low complexity" evidence="1">
    <location>
        <begin position="486"/>
        <end position="504"/>
    </location>
</feature>
<feature type="compositionally biased region" description="Low complexity" evidence="1">
    <location>
        <begin position="259"/>
        <end position="305"/>
    </location>
</feature>
<evidence type="ECO:0000313" key="3">
    <source>
        <dbReference type="EMBL" id="SFF79624.1"/>
    </source>
</evidence>
<feature type="transmembrane region" description="Helical" evidence="2">
    <location>
        <begin position="185"/>
        <end position="203"/>
    </location>
</feature>
<dbReference type="AlphaFoldDB" id="A0A1I2LK06"/>
<keyword evidence="2" id="KW-0812">Transmembrane</keyword>
<feature type="transmembrane region" description="Helical" evidence="2">
    <location>
        <begin position="99"/>
        <end position="121"/>
    </location>
</feature>
<evidence type="ECO:0000313" key="4">
    <source>
        <dbReference type="Proteomes" id="UP000199645"/>
    </source>
</evidence>
<dbReference type="EMBL" id="FONV01000022">
    <property type="protein sequence ID" value="SFF79624.1"/>
    <property type="molecule type" value="Genomic_DNA"/>
</dbReference>
<evidence type="ECO:0000256" key="2">
    <source>
        <dbReference type="SAM" id="Phobius"/>
    </source>
</evidence>
<reference evidence="3 4" key="1">
    <citation type="submission" date="2016-10" db="EMBL/GenBank/DDBJ databases">
        <authorList>
            <person name="de Groot N.N."/>
        </authorList>
    </citation>
    <scope>NUCLEOTIDE SEQUENCE [LARGE SCALE GENOMIC DNA]</scope>
    <source>
        <strain evidence="3 4">DSM 43019</strain>
    </source>
</reference>
<feature type="region of interest" description="Disordered" evidence="1">
    <location>
        <begin position="247"/>
        <end position="305"/>
    </location>
</feature>
<keyword evidence="2" id="KW-1133">Transmembrane helix</keyword>
<protein>
    <submittedName>
        <fullName evidence="3">Uncharacterized protein</fullName>
    </submittedName>
</protein>
<feature type="region of interest" description="Disordered" evidence="1">
    <location>
        <begin position="318"/>
        <end position="548"/>
    </location>
</feature>
<feature type="transmembrane region" description="Helical" evidence="2">
    <location>
        <begin position="209"/>
        <end position="233"/>
    </location>
</feature>
<dbReference type="STRING" id="35752.SAMN05421541_12274"/>
<sequence length="898" mass="93573">MLRGFIHEYALLIYSACLLAVAMTWPALRYPMHTLPQDLGDPSRQAWQVSWIGHILITDPVRLWQANAYFPATDGLAFGDSLLGYALAGMIGTGPAAAILRYNVLFVLAHALLVIGAYALVRQLGARRTGAAVAAVAFAYAPWRLAQEGHLDIISAGGIPLALAMLARGHGYSLRHGFRPERRSGLWAIGGWIVAIWQLTLGFSLGVPFAYVLALLLITLMIASAFHAVRGFLRYRREKKDRREVAALTAPVPGEKDAAATLTGPPLGAATPAPAPGTAATSAEPGTAAPTGAPGTKGALTTTPPGEQADAAIRAAAPDTGGAALSTKSRPSAPATADGKDSTSGAAPGSASGDKEVGVAPAAATPDKKDETAAFASPPPGRTPDAAAVTTANSGKKDPTATPRAAASGKEDPTATPRAAASGKEDPTATPRAAASGKEDPTATPGPGASGEREKATAPGTTTSDKGASGARDGAVPAGPPTPGEKAGAPASAATDAAKSGDTAVKSGDTAATSGDTAVKEAAGAKAGKTDTAIQPAVESEGAASPPRKQSWLRFFRRPVPVRRKPRWNPLVGVLLTNINIMGATIFAATAILIAVPYIRVDDSGSRLEEIDFFSPPVHSLLIGPAESRIWGAAHETPRSTLGWAAEMSLLPGFVLYALALAGLFLSIWRFRHRLVLLTGLAVAIIFTLGTSFFDGRWTYLPLFGHFPASFDLRIPGRLMLWVTLLLAILAAGAVDDFVRRAEHMAALRIPPWPGPWLRLTTLIPLFLVVLEGWNTTAHPIVPPQPQAMRTVAGPMLVLPTAELTDQTVQLWSTTKFQDMANGGGGFGAQGQSELRAKVAGFPDATSIDYLDSIGVRRVVLLTDHIAGTSWEDAGDLPVDNLDIRREDVPGAVVFYLN</sequence>
<organism evidence="3 4">
    <name type="scientific">Actinoplanes philippinensis</name>
    <dbReference type="NCBI Taxonomy" id="35752"/>
    <lineage>
        <taxon>Bacteria</taxon>
        <taxon>Bacillati</taxon>
        <taxon>Actinomycetota</taxon>
        <taxon>Actinomycetes</taxon>
        <taxon>Micromonosporales</taxon>
        <taxon>Micromonosporaceae</taxon>
        <taxon>Actinoplanes</taxon>
    </lineage>
</organism>
<dbReference type="RefSeq" id="WP_425319654.1">
    <property type="nucleotide sequence ID" value="NZ_FONV01000022.1"/>
</dbReference>
<feature type="compositionally biased region" description="Low complexity" evidence="1">
    <location>
        <begin position="516"/>
        <end position="533"/>
    </location>
</feature>
<proteinExistence type="predicted"/>
<dbReference type="Proteomes" id="UP000199645">
    <property type="component" value="Unassembled WGS sequence"/>
</dbReference>
<feature type="transmembrane region" description="Helical" evidence="2">
    <location>
        <begin position="675"/>
        <end position="694"/>
    </location>
</feature>
<keyword evidence="4" id="KW-1185">Reference proteome</keyword>
<accession>A0A1I2LK06</accession>
<feature type="transmembrane region" description="Helical" evidence="2">
    <location>
        <begin position="571"/>
        <end position="599"/>
    </location>
</feature>
<feature type="transmembrane region" description="Helical" evidence="2">
    <location>
        <begin position="650"/>
        <end position="668"/>
    </location>
</feature>